<evidence type="ECO:0000256" key="6">
    <source>
        <dbReference type="HAMAP-Rule" id="MF_01208"/>
    </source>
</evidence>
<keyword evidence="9" id="KW-1185">Reference proteome</keyword>
<reference evidence="8" key="1">
    <citation type="submission" date="2022-05" db="EMBL/GenBank/DDBJ databases">
        <title>Jatrophihabitans sp. SB3-54 whole genome sequence.</title>
        <authorList>
            <person name="Suh M.K."/>
            <person name="Eom M.K."/>
            <person name="Kim J.S."/>
            <person name="Kim H.S."/>
            <person name="Do H.E."/>
            <person name="Shin Y.K."/>
            <person name="Lee J.-S."/>
        </authorList>
    </citation>
    <scope>NUCLEOTIDE SEQUENCE</scope>
    <source>
        <strain evidence="8">SB3-54</strain>
    </source>
</reference>
<feature type="binding site" description="in other chain" evidence="6">
    <location>
        <position position="93"/>
    </location>
    <ligand>
        <name>5-phospho-alpha-D-ribose 1-diphosphate</name>
        <dbReference type="ChEBI" id="CHEBI:58017"/>
        <note>ligand shared between dimeric partners</note>
    </ligand>
</feature>
<protein>
    <recommendedName>
        <fullName evidence="2 6">Orotate phosphoribosyltransferase</fullName>
        <shortName evidence="6">OPRT</shortName>
        <shortName evidence="6">OPRTase</shortName>
        <ecNumber evidence="2 6">2.4.2.10</ecNumber>
    </recommendedName>
</protein>
<feature type="binding site" evidence="6">
    <location>
        <position position="92"/>
    </location>
    <ligand>
        <name>5-phospho-alpha-D-ribose 1-diphosphate</name>
        <dbReference type="ChEBI" id="CHEBI:58017"/>
        <note>ligand shared between dimeric partners</note>
    </ligand>
</feature>
<comment type="function">
    <text evidence="6">Catalyzes the transfer of a ribosyl phosphate group from 5-phosphoribose 1-diphosphate to orotate, leading to the formation of orotidine monophosphate (OMP).</text>
</comment>
<dbReference type="InterPro" id="IPR023031">
    <property type="entry name" value="OPRT"/>
</dbReference>
<dbReference type="SUPFAM" id="SSF53271">
    <property type="entry name" value="PRTase-like"/>
    <property type="match status" value="1"/>
</dbReference>
<comment type="cofactor">
    <cofactor evidence="6">
        <name>Mg(2+)</name>
        <dbReference type="ChEBI" id="CHEBI:18420"/>
    </cofactor>
</comment>
<gene>
    <name evidence="6 8" type="primary">pyrE</name>
    <name evidence="8" type="ORF">M6B22_12745</name>
</gene>
<accession>A0ABY7JSV7</accession>
<evidence type="ECO:0000256" key="4">
    <source>
        <dbReference type="ARBA" id="ARBA00022679"/>
    </source>
</evidence>
<dbReference type="NCBIfam" id="TIGR00336">
    <property type="entry name" value="pyrE"/>
    <property type="match status" value="1"/>
</dbReference>
<dbReference type="InterPro" id="IPR004467">
    <property type="entry name" value="Or_phspho_trans_dom"/>
</dbReference>
<evidence type="ECO:0000256" key="5">
    <source>
        <dbReference type="ARBA" id="ARBA00022975"/>
    </source>
</evidence>
<comment type="similarity">
    <text evidence="6">Belongs to the purine/pyrimidine phosphoribosyltransferase family. PyrE subfamily.</text>
</comment>
<feature type="binding site" evidence="6">
    <location>
        <position position="98"/>
    </location>
    <ligand>
        <name>5-phospho-alpha-D-ribose 1-diphosphate</name>
        <dbReference type="ChEBI" id="CHEBI:58017"/>
        <note>ligand shared between dimeric partners</note>
    </ligand>
</feature>
<dbReference type="RefSeq" id="WP_269441923.1">
    <property type="nucleotide sequence ID" value="NZ_CP097463.1"/>
</dbReference>
<evidence type="ECO:0000313" key="9">
    <source>
        <dbReference type="Proteomes" id="UP001164693"/>
    </source>
</evidence>
<feature type="binding site" evidence="6">
    <location>
        <position position="96"/>
    </location>
    <ligand>
        <name>5-phospho-alpha-D-ribose 1-diphosphate</name>
        <dbReference type="ChEBI" id="CHEBI:58017"/>
        <note>ligand shared between dimeric partners</note>
    </ligand>
</feature>
<evidence type="ECO:0000259" key="7">
    <source>
        <dbReference type="Pfam" id="PF00156"/>
    </source>
</evidence>
<evidence type="ECO:0000256" key="2">
    <source>
        <dbReference type="ARBA" id="ARBA00011971"/>
    </source>
</evidence>
<keyword evidence="3 6" id="KW-0328">Glycosyltransferase</keyword>
<feature type="binding site" evidence="6">
    <location>
        <position position="150"/>
    </location>
    <ligand>
        <name>orotate</name>
        <dbReference type="ChEBI" id="CHEBI:30839"/>
    </ligand>
</feature>
<dbReference type="HAMAP" id="MF_01208">
    <property type="entry name" value="PyrE"/>
    <property type="match status" value="1"/>
</dbReference>
<proteinExistence type="inferred from homology"/>
<dbReference type="Gene3D" id="3.40.50.2020">
    <property type="match status" value="1"/>
</dbReference>
<sequence>MSDRDDLLQLIKDLAVVHGKVVLSSGKEADYYVDLRRVALHRTAAPLVGRVLLELTADWDYDAAGGLTLGADPVGTAILHASGGTKDAFVVRKSEKQHGLQRRIEGPDVAGRRVLAVEDTSTTGGSVLTAVEALREAGAEVVGVAVIVDRGAGPAVEAAGLQYRAAYSLADLGLS</sequence>
<comment type="subunit">
    <text evidence="6">Homodimer.</text>
</comment>
<evidence type="ECO:0000313" key="8">
    <source>
        <dbReference type="EMBL" id="WAX55413.1"/>
    </source>
</evidence>
<dbReference type="GO" id="GO:0004588">
    <property type="term" value="F:orotate phosphoribosyltransferase activity"/>
    <property type="evidence" value="ECO:0007669"/>
    <property type="project" value="UniProtKB-EC"/>
</dbReference>
<keyword evidence="4 6" id="KW-0808">Transferase</keyword>
<feature type="domain" description="Phosphoribosyltransferase" evidence="7">
    <location>
        <begin position="95"/>
        <end position="155"/>
    </location>
</feature>
<dbReference type="InterPro" id="IPR029057">
    <property type="entry name" value="PRTase-like"/>
</dbReference>
<feature type="binding site" description="in other chain" evidence="6">
    <location>
        <begin position="118"/>
        <end position="126"/>
    </location>
    <ligand>
        <name>5-phospho-alpha-D-ribose 1-diphosphate</name>
        <dbReference type="ChEBI" id="CHEBI:58017"/>
        <note>ligand shared between dimeric partners</note>
    </ligand>
</feature>
<organism evidence="8 9">
    <name type="scientific">Jatrophihabitans cynanchi</name>
    <dbReference type="NCBI Taxonomy" id="2944128"/>
    <lineage>
        <taxon>Bacteria</taxon>
        <taxon>Bacillati</taxon>
        <taxon>Actinomycetota</taxon>
        <taxon>Actinomycetes</taxon>
        <taxon>Jatrophihabitantales</taxon>
        <taxon>Jatrophihabitantaceae</taxon>
        <taxon>Jatrophihabitans</taxon>
    </lineage>
</organism>
<comment type="caution">
    <text evidence="6">Lacks conserved residue(s) required for the propagation of feature annotation.</text>
</comment>
<comment type="pathway">
    <text evidence="1 6">Pyrimidine metabolism; UMP biosynthesis via de novo pathway; UMP from orotate: step 1/2.</text>
</comment>
<dbReference type="EC" id="2.4.2.10" evidence="2 6"/>
<dbReference type="EMBL" id="CP097463">
    <property type="protein sequence ID" value="WAX55413.1"/>
    <property type="molecule type" value="Genomic_DNA"/>
</dbReference>
<evidence type="ECO:0000256" key="1">
    <source>
        <dbReference type="ARBA" id="ARBA00004889"/>
    </source>
</evidence>
<dbReference type="InterPro" id="IPR000836">
    <property type="entry name" value="PRTase_dom"/>
</dbReference>
<keyword evidence="5 6" id="KW-0665">Pyrimidine biosynthesis</keyword>
<evidence type="ECO:0000256" key="3">
    <source>
        <dbReference type="ARBA" id="ARBA00022676"/>
    </source>
</evidence>
<dbReference type="CDD" id="cd06223">
    <property type="entry name" value="PRTases_typeI"/>
    <property type="match status" value="1"/>
</dbReference>
<name>A0ABY7JSV7_9ACTN</name>
<dbReference type="PANTHER" id="PTHR19278">
    <property type="entry name" value="OROTATE PHOSPHORIBOSYLTRANSFERASE"/>
    <property type="match status" value="1"/>
</dbReference>
<dbReference type="Proteomes" id="UP001164693">
    <property type="component" value="Chromosome"/>
</dbReference>
<comment type="catalytic activity">
    <reaction evidence="6">
        <text>orotidine 5'-phosphate + diphosphate = orotate + 5-phospho-alpha-D-ribose 1-diphosphate</text>
        <dbReference type="Rhea" id="RHEA:10380"/>
        <dbReference type="ChEBI" id="CHEBI:30839"/>
        <dbReference type="ChEBI" id="CHEBI:33019"/>
        <dbReference type="ChEBI" id="CHEBI:57538"/>
        <dbReference type="ChEBI" id="CHEBI:58017"/>
        <dbReference type="EC" id="2.4.2.10"/>
    </reaction>
</comment>
<feature type="binding site" evidence="6">
    <location>
        <position position="122"/>
    </location>
    <ligand>
        <name>orotate</name>
        <dbReference type="ChEBI" id="CHEBI:30839"/>
    </ligand>
</feature>
<keyword evidence="6" id="KW-0460">Magnesium</keyword>
<dbReference type="PANTHER" id="PTHR19278:SF9">
    <property type="entry name" value="URIDINE 5'-MONOPHOSPHATE SYNTHASE"/>
    <property type="match status" value="1"/>
</dbReference>
<dbReference type="Pfam" id="PF00156">
    <property type="entry name" value="Pribosyltran"/>
    <property type="match status" value="1"/>
</dbReference>